<feature type="compositionally biased region" description="Acidic residues" evidence="1">
    <location>
        <begin position="565"/>
        <end position="585"/>
    </location>
</feature>
<proteinExistence type="predicted"/>
<protein>
    <submittedName>
        <fullName evidence="2">Uncharacterized protein</fullName>
    </submittedName>
</protein>
<dbReference type="InterPro" id="IPR041078">
    <property type="entry name" value="Plavaka"/>
</dbReference>
<dbReference type="InParanoid" id="A0A1B7MGD4"/>
<dbReference type="Proteomes" id="UP000092154">
    <property type="component" value="Unassembled WGS sequence"/>
</dbReference>
<dbReference type="AlphaFoldDB" id="A0A1B7MGD4"/>
<organism evidence="2 3">
    <name type="scientific">Rhizopogon vinicolor AM-OR11-026</name>
    <dbReference type="NCBI Taxonomy" id="1314800"/>
    <lineage>
        <taxon>Eukaryota</taxon>
        <taxon>Fungi</taxon>
        <taxon>Dikarya</taxon>
        <taxon>Basidiomycota</taxon>
        <taxon>Agaricomycotina</taxon>
        <taxon>Agaricomycetes</taxon>
        <taxon>Agaricomycetidae</taxon>
        <taxon>Boletales</taxon>
        <taxon>Suillineae</taxon>
        <taxon>Rhizopogonaceae</taxon>
        <taxon>Rhizopogon</taxon>
    </lineage>
</organism>
<sequence length="824" mass="93612">MSAGNIDKLLHLWGITLAVHGDDPPFADHRDLYNVIDSTLTGELPWESFRLEYAGDRSEGEAPWMNKEYDVFYRDPREVVRNMLGNPDFKDELDFTPYREWEERPDGSHNRRWRDFMSGDWAWDQADIISVDPTTHGSMFIPIILGSDKTTVSVATGQNDYYPLYLSIGNVRNNVRRAHRNAVALIGFLAIPKTTKKLAVDPRYRKFKKQLFHSSLARILQTLKPAMTTPEVVRCADGHYRRAIYGLGPYIADYEEQVVLAGIVRNWCGRCTAQPFDLDGDGGARTRELVDVLIEEVDLGTLWDEWGIIGDITVFTNDFLRADIHELLAPDLLHQVIKGTFKDHLVTWVQEYLEIMHGVARAKEILDDIDKRIAAAPSFSGLRRFPEGRGFSQWTGDDSKALMKVYISAIEGHVPIEVVRTFRAFLEFCYTARHDIITDDTIGDLEDALRRFHKYREIFITTGVRDDFSLPRQHSLSHYPLLIRQFGAPNGLCSSITESKHIKAVKEPWRRSSKFNALGQMLRTNTRLDKLVAAHVDFTARGMLDGPCALSYARYFDNHTQGADVDMDDAEAPGDAAADDDDDNDNGVVEGPVANCDVKLARTIERKRARSVFALGQELELPDFPRLIRYFLYDQLHADNNHSSSDVPLRECPNYTGRIDVVNSAIATYFAPSDPSGVAGMRRERIRATPSWRRGPPRNDCVFVSVDNTIDGINGMDIARVLCFFSFSFQNIVWPCAVVHWYKRIGSQPDEDTGMWMVHPSMNDDHTREVSIIHVDSIFRAAHLVPMFGNSFIPAHVDLHNALDTYMGFYVNKFADHHAFEIAS</sequence>
<feature type="region of interest" description="Disordered" evidence="1">
    <location>
        <begin position="564"/>
        <end position="590"/>
    </location>
</feature>
<evidence type="ECO:0000313" key="2">
    <source>
        <dbReference type="EMBL" id="OAX31653.1"/>
    </source>
</evidence>
<gene>
    <name evidence="2" type="ORF">K503DRAFT_727701</name>
</gene>
<dbReference type="EMBL" id="KV449302">
    <property type="protein sequence ID" value="OAX31653.1"/>
    <property type="molecule type" value="Genomic_DNA"/>
</dbReference>
<name>A0A1B7MGD4_9AGAM</name>
<dbReference type="Pfam" id="PF18759">
    <property type="entry name" value="Plavaka"/>
    <property type="match status" value="1"/>
</dbReference>
<accession>A0A1B7MGD4</accession>
<evidence type="ECO:0000256" key="1">
    <source>
        <dbReference type="SAM" id="MobiDB-lite"/>
    </source>
</evidence>
<keyword evidence="3" id="KW-1185">Reference proteome</keyword>
<dbReference type="STRING" id="1314800.A0A1B7MGD4"/>
<evidence type="ECO:0000313" key="3">
    <source>
        <dbReference type="Proteomes" id="UP000092154"/>
    </source>
</evidence>
<dbReference type="OrthoDB" id="2661273at2759"/>
<reference evidence="2 3" key="1">
    <citation type="submission" date="2016-06" db="EMBL/GenBank/DDBJ databases">
        <title>Comparative genomics of the ectomycorrhizal sister species Rhizopogon vinicolor and Rhizopogon vesiculosus (Basidiomycota: Boletales) reveals a divergence of the mating type B locus.</title>
        <authorList>
            <consortium name="DOE Joint Genome Institute"/>
            <person name="Mujic A.B."/>
            <person name="Kuo A."/>
            <person name="Tritt A."/>
            <person name="Lipzen A."/>
            <person name="Chen C."/>
            <person name="Johnson J."/>
            <person name="Sharma A."/>
            <person name="Barry K."/>
            <person name="Grigoriev I.V."/>
            <person name="Spatafora J.W."/>
        </authorList>
    </citation>
    <scope>NUCLEOTIDE SEQUENCE [LARGE SCALE GENOMIC DNA]</scope>
    <source>
        <strain evidence="2 3">AM-OR11-026</strain>
    </source>
</reference>